<gene>
    <name evidence="1" type="ORF">PR048_005053</name>
</gene>
<comment type="caution">
    <text evidence="1">The sequence shown here is derived from an EMBL/GenBank/DDBJ whole genome shotgun (WGS) entry which is preliminary data.</text>
</comment>
<evidence type="ECO:0000313" key="1">
    <source>
        <dbReference type="EMBL" id="KAJ8892473.1"/>
    </source>
</evidence>
<dbReference type="Proteomes" id="UP001159363">
    <property type="component" value="Chromosome 2"/>
</dbReference>
<evidence type="ECO:0000313" key="2">
    <source>
        <dbReference type="Proteomes" id="UP001159363"/>
    </source>
</evidence>
<dbReference type="EMBL" id="JARBHB010000002">
    <property type="protein sequence ID" value="KAJ8892473.1"/>
    <property type="molecule type" value="Genomic_DNA"/>
</dbReference>
<keyword evidence="2" id="KW-1185">Reference proteome</keyword>
<name>A0ABQ9I746_9NEOP</name>
<organism evidence="1 2">
    <name type="scientific">Dryococelus australis</name>
    <dbReference type="NCBI Taxonomy" id="614101"/>
    <lineage>
        <taxon>Eukaryota</taxon>
        <taxon>Metazoa</taxon>
        <taxon>Ecdysozoa</taxon>
        <taxon>Arthropoda</taxon>
        <taxon>Hexapoda</taxon>
        <taxon>Insecta</taxon>
        <taxon>Pterygota</taxon>
        <taxon>Neoptera</taxon>
        <taxon>Polyneoptera</taxon>
        <taxon>Phasmatodea</taxon>
        <taxon>Verophasmatodea</taxon>
        <taxon>Anareolatae</taxon>
        <taxon>Phasmatidae</taxon>
        <taxon>Eurycanthinae</taxon>
        <taxon>Dryococelus</taxon>
    </lineage>
</organism>
<accession>A0ABQ9I746</accession>
<proteinExistence type="predicted"/>
<sequence>MTSWVYKLNKQTLLVNLCALGIEAAQSHDIDTLQKKVAARFKEKSAGSVHRQSSRVGAIADFKRTKLIKRNMGEKTSGSKNYETIALLGKNKTSKAESLMVDLFIKE</sequence>
<reference evidence="1 2" key="1">
    <citation type="submission" date="2023-02" db="EMBL/GenBank/DDBJ databases">
        <title>LHISI_Scaffold_Assembly.</title>
        <authorList>
            <person name="Stuart O.P."/>
            <person name="Cleave R."/>
            <person name="Magrath M.J.L."/>
            <person name="Mikheyev A.S."/>
        </authorList>
    </citation>
    <scope>NUCLEOTIDE SEQUENCE [LARGE SCALE GENOMIC DNA]</scope>
    <source>
        <strain evidence="1">Daus_M_001</strain>
        <tissue evidence="1">Leg muscle</tissue>
    </source>
</reference>
<protein>
    <submittedName>
        <fullName evidence="1">Uncharacterized protein</fullName>
    </submittedName>
</protein>